<gene>
    <name evidence="8" type="primary">celK</name>
    <name evidence="8" type="ORF">AA415_01580</name>
</gene>
<dbReference type="CDD" id="cd02850">
    <property type="entry name" value="E_set_Cellulase_N"/>
    <property type="match status" value="1"/>
</dbReference>
<evidence type="ECO:0000256" key="5">
    <source>
        <dbReference type="ARBA" id="ARBA00023326"/>
    </source>
</evidence>
<dbReference type="GO" id="GO:0016810">
    <property type="term" value="F:hydrolase activity, acting on carbon-nitrogen (but not peptide) bonds"/>
    <property type="evidence" value="ECO:0007669"/>
    <property type="project" value="InterPro"/>
</dbReference>
<dbReference type="InterPro" id="IPR008928">
    <property type="entry name" value="6-hairpin_glycosidase_sf"/>
</dbReference>
<comment type="caution">
    <text evidence="8">The sequence shown here is derived from an EMBL/GenBank/DDBJ whole genome shotgun (WGS) entry which is preliminary data.</text>
</comment>
<accession>A0A108T8E5</accession>
<dbReference type="Gene3D" id="3.20.20.370">
    <property type="entry name" value="Glycoside hydrolase/deacetylase"/>
    <property type="match status" value="1"/>
</dbReference>
<reference evidence="8 9" key="1">
    <citation type="journal article" date="2016" name="BMC Genomics">
        <title>Type VI secretion systems of human gut Bacteroidales segregate into three genetic architectures, two of which are contained on mobile genetic elements.</title>
        <authorList>
            <person name="Coyne M.J."/>
            <person name="Roelofs K.G."/>
            <person name="Comstock L.E."/>
        </authorList>
    </citation>
    <scope>NUCLEOTIDE SEQUENCE [LARGE SCALE GENOMIC DNA]</scope>
    <source>
        <strain evidence="8 9">CL09T03C01</strain>
    </source>
</reference>
<dbReference type="PANTHER" id="PTHR22298">
    <property type="entry name" value="ENDO-1,4-BETA-GLUCANASE"/>
    <property type="match status" value="1"/>
</dbReference>
<dbReference type="EMBL" id="LRGC01000006">
    <property type="protein sequence ID" value="KWR55132.1"/>
    <property type="molecule type" value="Genomic_DNA"/>
</dbReference>
<dbReference type="InterPro" id="IPR014756">
    <property type="entry name" value="Ig_E-set"/>
</dbReference>
<dbReference type="Pfam" id="PF02927">
    <property type="entry name" value="CelD_N"/>
    <property type="match status" value="1"/>
</dbReference>
<feature type="domain" description="NodB homology" evidence="7">
    <location>
        <begin position="621"/>
        <end position="828"/>
    </location>
</feature>
<dbReference type="SUPFAM" id="SSF48208">
    <property type="entry name" value="Six-hairpin glycosidases"/>
    <property type="match status" value="1"/>
</dbReference>
<dbReference type="InterPro" id="IPR011330">
    <property type="entry name" value="Glyco_hydro/deAcase_b/a-brl"/>
</dbReference>
<dbReference type="InterPro" id="IPR004197">
    <property type="entry name" value="Cellulase_Ig-like"/>
</dbReference>
<dbReference type="Pfam" id="PF01522">
    <property type="entry name" value="Polysacc_deac_1"/>
    <property type="match status" value="1"/>
</dbReference>
<comment type="similarity">
    <text evidence="1">Belongs to the glycosyl hydrolase 9 (cellulase E) family.</text>
</comment>
<keyword evidence="3" id="KW-0119">Carbohydrate metabolism</keyword>
<dbReference type="InterPro" id="IPR012341">
    <property type="entry name" value="6hp_glycosidase-like_sf"/>
</dbReference>
<dbReference type="SUPFAM" id="SSF81296">
    <property type="entry name" value="E set domains"/>
    <property type="match status" value="1"/>
</dbReference>
<proteinExistence type="inferred from homology"/>
<feature type="chain" id="PRO_5007130891" evidence="6">
    <location>
        <begin position="22"/>
        <end position="842"/>
    </location>
</feature>
<name>A0A108T8E5_BACSE</name>
<dbReference type="Proteomes" id="UP000056419">
    <property type="component" value="Unassembled WGS sequence"/>
</dbReference>
<feature type="signal peptide" evidence="6">
    <location>
        <begin position="1"/>
        <end position="21"/>
    </location>
</feature>
<evidence type="ECO:0000313" key="9">
    <source>
        <dbReference type="Proteomes" id="UP000056419"/>
    </source>
</evidence>
<evidence type="ECO:0000256" key="4">
    <source>
        <dbReference type="ARBA" id="ARBA00023295"/>
    </source>
</evidence>
<keyword evidence="9" id="KW-1185">Reference proteome</keyword>
<dbReference type="GO" id="GO:0008810">
    <property type="term" value="F:cellulase activity"/>
    <property type="evidence" value="ECO:0007669"/>
    <property type="project" value="InterPro"/>
</dbReference>
<dbReference type="InterPro" id="IPR001701">
    <property type="entry name" value="Glyco_hydro_9"/>
</dbReference>
<protein>
    <submittedName>
        <fullName evidence="8">Cellulose 1,4-beta-cellobiosidase</fullName>
        <ecNumber evidence="8">3.2.1.91</ecNumber>
    </submittedName>
</protein>
<evidence type="ECO:0000256" key="2">
    <source>
        <dbReference type="ARBA" id="ARBA00022801"/>
    </source>
</evidence>
<evidence type="ECO:0000313" key="8">
    <source>
        <dbReference type="EMBL" id="KWR55132.1"/>
    </source>
</evidence>
<dbReference type="RefSeq" id="WP_060385749.1">
    <property type="nucleotide sequence ID" value="NZ_LRGC01000006.1"/>
</dbReference>
<dbReference type="Gene3D" id="2.60.40.10">
    <property type="entry name" value="Immunoglobulins"/>
    <property type="match status" value="1"/>
</dbReference>
<keyword evidence="5" id="KW-0624">Polysaccharide degradation</keyword>
<dbReference type="STRING" id="46506.AA415_01580"/>
<sequence length="842" mass="95166" precursor="true">MKRYYRLLTLIFAFAALPCKADEWIRINQLGYLPQSIKVAVFMSETKTDVQEYALVDAFTGKTVRTFTSPKATGQSGSMSSTYRLDFSNFQEPGTYYLKAGKAVSPRFPINAQVYNGTADFLLNYMRQQRCGYNPFLKDSCHVHDGYIVYHPTKTRQHIDVRGGWHDATDYLQYTTTSANAIYQMMFAYQETPEAFGDAYNAAGLPEANGIPDIVDEIKWGLDWLNRMNPAAGELYNQIADDRDHAGMRLPNKDEVDYGYGPGKGRPVYFCSGEPQVRGKFTNATTGVASTAGKFAACFALGARILKEFYPEFAAEIGEKADAAYQEGVKKPGTCQTASVKSPYIYEEDNWTDDMELGAMELYNATGKPEYLSQALEYGRREPVTPWMGADSARHYQWYPFMNMGHYHLATVNNPRISKEFIRNMRTGIERTYEKAVESPFLHGIPYIWCSNNLTTAMLTQCRLYRETTGDETYAEMEAALRDWLFGCNPWGTSMIVELPLYGDYPSQPHSSLLNAGVGNTTGGLVDGPVYRSIFEGLRGVNMTGIPGTPGQDYERFQPELMVYHDALHDYSTNEPTMDGTACLTYYLSAMQKEGMKQAGASADKNVYVNGGIVRTDPSKKQISLVFTAADKADGADAIISTLKRHGIKGSFFFTGEFYELYPEIVKRLLDEGHLVGSHSYGHLLYMPWENRDSLLVTREEFEKDMLKSYETMRKAGIEYKDTPIYIPPYEYYNKEIAAWAKNMGIQVVNYTPGTMSNADYTTPDMGQKYRSSKFIYNKIMEVEKKEGLNGHLMLIHFGTDNRRTDKFYNSYLDKLIKTLKRKGYAFTPILEAIGIKTNSAL</sequence>
<keyword evidence="2 8" id="KW-0378">Hydrolase</keyword>
<evidence type="ECO:0000256" key="1">
    <source>
        <dbReference type="ARBA" id="ARBA00007072"/>
    </source>
</evidence>
<evidence type="ECO:0000259" key="7">
    <source>
        <dbReference type="PROSITE" id="PS51677"/>
    </source>
</evidence>
<organism evidence="8 9">
    <name type="scientific">Bacteroides stercoris</name>
    <dbReference type="NCBI Taxonomy" id="46506"/>
    <lineage>
        <taxon>Bacteria</taxon>
        <taxon>Pseudomonadati</taxon>
        <taxon>Bacteroidota</taxon>
        <taxon>Bacteroidia</taxon>
        <taxon>Bacteroidales</taxon>
        <taxon>Bacteroidaceae</taxon>
        <taxon>Bacteroides</taxon>
    </lineage>
</organism>
<evidence type="ECO:0000256" key="3">
    <source>
        <dbReference type="ARBA" id="ARBA00023277"/>
    </source>
</evidence>
<dbReference type="Gene3D" id="1.50.10.10">
    <property type="match status" value="1"/>
</dbReference>
<dbReference type="Pfam" id="PF00759">
    <property type="entry name" value="Glyco_hydro_9"/>
    <property type="match status" value="1"/>
</dbReference>
<dbReference type="GO" id="GO:0016162">
    <property type="term" value="F:cellulose 1,4-beta-cellobiosidase activity"/>
    <property type="evidence" value="ECO:0007669"/>
    <property type="project" value="UniProtKB-EC"/>
</dbReference>
<dbReference type="PATRIC" id="fig|46506.5.peg.1677"/>
<dbReference type="PROSITE" id="PS51677">
    <property type="entry name" value="NODB"/>
    <property type="match status" value="1"/>
</dbReference>
<dbReference type="AlphaFoldDB" id="A0A108T8E5"/>
<dbReference type="InterPro" id="IPR013783">
    <property type="entry name" value="Ig-like_fold"/>
</dbReference>
<keyword evidence="4 8" id="KW-0326">Glycosidase</keyword>
<dbReference type="SUPFAM" id="SSF88713">
    <property type="entry name" value="Glycoside hydrolase/deacetylase"/>
    <property type="match status" value="1"/>
</dbReference>
<dbReference type="CDD" id="cd10917">
    <property type="entry name" value="CE4_NodB_like_6s_7s"/>
    <property type="match status" value="1"/>
</dbReference>
<dbReference type="GO" id="GO:0000272">
    <property type="term" value="P:polysaccharide catabolic process"/>
    <property type="evidence" value="ECO:0007669"/>
    <property type="project" value="UniProtKB-KW"/>
</dbReference>
<dbReference type="InterPro" id="IPR002509">
    <property type="entry name" value="NODB_dom"/>
</dbReference>
<dbReference type="EC" id="3.2.1.91" evidence="8"/>
<keyword evidence="6" id="KW-0732">Signal</keyword>
<evidence type="ECO:0000256" key="6">
    <source>
        <dbReference type="SAM" id="SignalP"/>
    </source>
</evidence>